<organism evidence="6 7">
    <name type="scientific">Peribacillus cavernae</name>
    <dbReference type="NCBI Taxonomy" id="1674310"/>
    <lineage>
        <taxon>Bacteria</taxon>
        <taxon>Bacillati</taxon>
        <taxon>Bacillota</taxon>
        <taxon>Bacilli</taxon>
        <taxon>Bacillales</taxon>
        <taxon>Bacillaceae</taxon>
        <taxon>Peribacillus</taxon>
    </lineage>
</organism>
<dbReference type="PIRSF" id="PIRSF000171">
    <property type="entry name" value="SDHA_APRA_LASPO"/>
    <property type="match status" value="1"/>
</dbReference>
<evidence type="ECO:0000256" key="2">
    <source>
        <dbReference type="ARBA" id="ARBA00023002"/>
    </source>
</evidence>
<evidence type="ECO:0000313" key="7">
    <source>
        <dbReference type="Proteomes" id="UP000267430"/>
    </source>
</evidence>
<dbReference type="Proteomes" id="UP000267430">
    <property type="component" value="Unassembled WGS sequence"/>
</dbReference>
<evidence type="ECO:0000313" key="6">
    <source>
        <dbReference type="EMBL" id="RUQ30912.1"/>
    </source>
</evidence>
<dbReference type="PANTHER" id="PTHR11632">
    <property type="entry name" value="SUCCINATE DEHYDROGENASE 2 FLAVOPROTEIN SUBUNIT"/>
    <property type="match status" value="1"/>
</dbReference>
<feature type="domain" description="Fumarate reductase/succinate dehydrogenase flavoprotein-like C-terminal" evidence="5">
    <location>
        <begin position="471"/>
        <end position="575"/>
    </location>
</feature>
<accession>A0A3S1B924</accession>
<feature type="region of interest" description="Disordered" evidence="3">
    <location>
        <begin position="571"/>
        <end position="591"/>
    </location>
</feature>
<name>A0A3S1B924_9BACI</name>
<dbReference type="PRINTS" id="PR00368">
    <property type="entry name" value="FADPNR"/>
</dbReference>
<dbReference type="PRINTS" id="PR00411">
    <property type="entry name" value="PNDRDTASEI"/>
</dbReference>
<dbReference type="Gene3D" id="3.50.50.60">
    <property type="entry name" value="FAD/NAD(P)-binding domain"/>
    <property type="match status" value="1"/>
</dbReference>
<reference evidence="6 7" key="1">
    <citation type="submission" date="2018-12" db="EMBL/GenBank/DDBJ databases">
        <title>Bacillus chawlae sp. nov., Bacillus glennii sp. nov., and Bacillus saganii sp. nov. Isolated from the Vehicle Assembly Building at Kennedy Space Center where the Viking Spacecraft were Assembled.</title>
        <authorList>
            <person name="Seuylemezian A."/>
            <person name="Vaishampayan P."/>
        </authorList>
    </citation>
    <scope>NUCLEOTIDE SEQUENCE [LARGE SCALE GENOMIC DNA]</scope>
    <source>
        <strain evidence="6 7">L5</strain>
    </source>
</reference>
<keyword evidence="1" id="KW-0285">Flavoprotein</keyword>
<dbReference type="Pfam" id="PF00890">
    <property type="entry name" value="FAD_binding_2"/>
    <property type="match status" value="1"/>
</dbReference>
<dbReference type="PANTHER" id="PTHR11632:SF51">
    <property type="entry name" value="SUCCINATE DEHYDROGENASE [UBIQUINONE] FLAVOPROTEIN SUBUNIT, MITOCHONDRIAL"/>
    <property type="match status" value="1"/>
</dbReference>
<comment type="caution">
    <text evidence="6">The sequence shown here is derived from an EMBL/GenBank/DDBJ whole genome shotgun (WGS) entry which is preliminary data.</text>
</comment>
<evidence type="ECO:0000259" key="4">
    <source>
        <dbReference type="Pfam" id="PF00890"/>
    </source>
</evidence>
<dbReference type="InterPro" id="IPR036188">
    <property type="entry name" value="FAD/NAD-bd_sf"/>
</dbReference>
<evidence type="ECO:0000256" key="1">
    <source>
        <dbReference type="ARBA" id="ARBA00022630"/>
    </source>
</evidence>
<dbReference type="InterPro" id="IPR030664">
    <property type="entry name" value="SdhA/FrdA/AprA"/>
</dbReference>
<gene>
    <name evidence="6" type="ORF">ELQ35_04780</name>
</gene>
<dbReference type="SUPFAM" id="SSF46977">
    <property type="entry name" value="Succinate dehydrogenase/fumarate reductase flavoprotein C-terminal domain"/>
    <property type="match status" value="1"/>
</dbReference>
<proteinExistence type="predicted"/>
<dbReference type="Gene3D" id="3.90.700.10">
    <property type="entry name" value="Succinate dehydrogenase/fumarate reductase flavoprotein, catalytic domain"/>
    <property type="match status" value="1"/>
</dbReference>
<dbReference type="AlphaFoldDB" id="A0A3S1B924"/>
<dbReference type="InterPro" id="IPR015939">
    <property type="entry name" value="Fum_Rdtase/Succ_DH_flav-like_C"/>
</dbReference>
<dbReference type="Pfam" id="PF02910">
    <property type="entry name" value="Succ_DH_flav_C"/>
    <property type="match status" value="1"/>
</dbReference>
<dbReference type="SUPFAM" id="SSF51905">
    <property type="entry name" value="FAD/NAD(P)-binding domain"/>
    <property type="match status" value="1"/>
</dbReference>
<keyword evidence="2" id="KW-0560">Oxidoreductase</keyword>
<sequence>MTFYWKGCETNMKVDRIIETDVLVVGGGGAAARAALSAAEAGANVRVAIKSKWLGGGSTATAFSELLAIAAAIGHADERDQPEIHYEDTLDAGRGFIDPELVWTLASEVPDRIQDLMDIGLNFDKQENGKLVQGMSDFATYPRTCRVNGVTARHILVALSKQIKKHNVPIDEHMMVFKLVTDQNQNISGALAIHRETKELVLYKTPSVILACGGAHHIYKYAVGTPDMTGNGYAMAYELGIPLINMEFIQIGPGAINPSITLLSGPVWKTKPILKNDKGENILEKYVPPHIPIDDVYKKKVFPFTISTAAYYFDTSIQKELELNPTPNGGVWCTMPPGSEDIVQQKMPKTGGVLKSKGINIFEDQFEVALVAQCMNGGALIESPDGTTKISGLFIAGETAGGVRGPDRPGGNSLAEGQVFGHRTGQAAAAHAEKAMINGSAEKESLGALVHLSDLIANSYGDKDLVQAINTLKEVMYKNCLVIRNEQRLNTALTHIDELERSMDAGEFIIDKENLFTAIDLKHMLITSRAIVIAAKTRTESRSCHFREDYPEKDDSNWIKSIYVTQENGEMQVGTRHWPNNRSSERSEIKR</sequence>
<evidence type="ECO:0000259" key="5">
    <source>
        <dbReference type="Pfam" id="PF02910"/>
    </source>
</evidence>
<dbReference type="EMBL" id="RYZZ01000006">
    <property type="protein sequence ID" value="RUQ30912.1"/>
    <property type="molecule type" value="Genomic_DNA"/>
</dbReference>
<feature type="domain" description="FAD-dependent oxidoreductase 2 FAD-binding" evidence="4">
    <location>
        <begin position="21"/>
        <end position="414"/>
    </location>
</feature>
<dbReference type="GO" id="GO:0033765">
    <property type="term" value="F:steroid dehydrogenase activity, acting on the CH-CH group of donors"/>
    <property type="evidence" value="ECO:0007669"/>
    <property type="project" value="UniProtKB-ARBA"/>
</dbReference>
<keyword evidence="7" id="KW-1185">Reference proteome</keyword>
<dbReference type="InterPro" id="IPR037099">
    <property type="entry name" value="Fum_R/Succ_DH_flav-like_C_sf"/>
</dbReference>
<dbReference type="OrthoDB" id="9806724at2"/>
<dbReference type="Gene3D" id="1.20.58.100">
    <property type="entry name" value="Fumarate reductase/succinate dehydrogenase flavoprotein-like, C-terminal domain"/>
    <property type="match status" value="1"/>
</dbReference>
<dbReference type="InterPro" id="IPR027477">
    <property type="entry name" value="Succ_DH/fumarate_Rdtase_cat_sf"/>
</dbReference>
<dbReference type="InterPro" id="IPR003953">
    <property type="entry name" value="FAD-dep_OxRdtase_2_FAD-bd"/>
</dbReference>
<protein>
    <submittedName>
        <fullName evidence="6">FAD-binding protein</fullName>
    </submittedName>
</protein>
<evidence type="ECO:0000256" key="3">
    <source>
        <dbReference type="SAM" id="MobiDB-lite"/>
    </source>
</evidence>